<name>A0A453EIK0_AEGTS</name>
<dbReference type="EnsemblPlants" id="AET3Gv20356400.15">
    <property type="protein sequence ID" value="AET3Gv20356400.15"/>
    <property type="gene ID" value="AET3Gv20356400"/>
</dbReference>
<dbReference type="PANTHER" id="PTHR46701:SF11">
    <property type="entry name" value="GLYCOSYLTRANSFERASE FAMILY 92 PROTEIN"/>
    <property type="match status" value="1"/>
</dbReference>
<dbReference type="PANTHER" id="PTHR46701">
    <property type="entry name" value="GLYCOSYLTRANSFERASE-LIKE KOBITO 1"/>
    <property type="match status" value="1"/>
</dbReference>
<evidence type="ECO:0000313" key="4">
    <source>
        <dbReference type="Proteomes" id="UP000015105"/>
    </source>
</evidence>
<dbReference type="Gramene" id="AET3Gv20356400.15">
    <property type="protein sequence ID" value="AET3Gv20356400.15"/>
    <property type="gene ID" value="AET3Gv20356400"/>
</dbReference>
<reference evidence="3" key="3">
    <citation type="journal article" date="2017" name="Nature">
        <title>Genome sequence of the progenitor of the wheat D genome Aegilops tauschii.</title>
        <authorList>
            <person name="Luo M.C."/>
            <person name="Gu Y.Q."/>
            <person name="Puiu D."/>
            <person name="Wang H."/>
            <person name="Twardziok S.O."/>
            <person name="Deal K.R."/>
            <person name="Huo N."/>
            <person name="Zhu T."/>
            <person name="Wang L."/>
            <person name="Wang Y."/>
            <person name="McGuire P.E."/>
            <person name="Liu S."/>
            <person name="Long H."/>
            <person name="Ramasamy R.K."/>
            <person name="Rodriguez J.C."/>
            <person name="Van S.L."/>
            <person name="Yuan L."/>
            <person name="Wang Z."/>
            <person name="Xia Z."/>
            <person name="Xiao L."/>
            <person name="Anderson O.D."/>
            <person name="Ouyang S."/>
            <person name="Liang Y."/>
            <person name="Zimin A.V."/>
            <person name="Pertea G."/>
            <person name="Qi P."/>
            <person name="Bennetzen J.L."/>
            <person name="Dai X."/>
            <person name="Dawson M.W."/>
            <person name="Muller H.G."/>
            <person name="Kugler K."/>
            <person name="Rivarola-Duarte L."/>
            <person name="Spannagl M."/>
            <person name="Mayer K.F.X."/>
            <person name="Lu F.H."/>
            <person name="Bevan M.W."/>
            <person name="Leroy P."/>
            <person name="Li P."/>
            <person name="You F.M."/>
            <person name="Sun Q."/>
            <person name="Liu Z."/>
            <person name="Lyons E."/>
            <person name="Wicker T."/>
            <person name="Salzberg S.L."/>
            <person name="Devos K.M."/>
            <person name="Dvorak J."/>
        </authorList>
    </citation>
    <scope>NUCLEOTIDE SEQUENCE [LARGE SCALE GENOMIC DNA]</scope>
    <source>
        <strain evidence="3">cv. AL8/78</strain>
    </source>
</reference>
<accession>A0A453EIK0</accession>
<dbReference type="GO" id="GO:0009737">
    <property type="term" value="P:response to abscisic acid"/>
    <property type="evidence" value="ECO:0007669"/>
    <property type="project" value="InterPro"/>
</dbReference>
<keyword evidence="4" id="KW-1185">Reference proteome</keyword>
<keyword evidence="2" id="KW-0812">Transmembrane</keyword>
<reference evidence="3" key="4">
    <citation type="submission" date="2019-03" db="UniProtKB">
        <authorList>
            <consortium name="EnsemblPlants"/>
        </authorList>
    </citation>
    <scope>IDENTIFICATION</scope>
</reference>
<reference evidence="4" key="1">
    <citation type="journal article" date="2014" name="Science">
        <title>Ancient hybridizations among the ancestral genomes of bread wheat.</title>
        <authorList>
            <consortium name="International Wheat Genome Sequencing Consortium,"/>
            <person name="Marcussen T."/>
            <person name="Sandve S.R."/>
            <person name="Heier L."/>
            <person name="Spannagl M."/>
            <person name="Pfeifer M."/>
            <person name="Jakobsen K.S."/>
            <person name="Wulff B.B."/>
            <person name="Steuernagel B."/>
            <person name="Mayer K.F."/>
            <person name="Olsen O.A."/>
        </authorList>
    </citation>
    <scope>NUCLEOTIDE SEQUENCE [LARGE SCALE GENOMIC DNA]</scope>
    <source>
        <strain evidence="4">cv. AL8/78</strain>
    </source>
</reference>
<dbReference type="AlphaFoldDB" id="A0A453EIK0"/>
<sequence>ALSSLLPATLAGEQLHNQRGGRRSPPTCHRLPPMAGYRSASSSSAAGAGGAAVFAMRVLLLLTLLPLALAAFAFALQWRGGMRDPTGTVWPADTQRFPGMENSPLGSSSSSTGGRGSYFAVSSASASSAAADCAEILGRSASSHGISLYRGWSFDSDTAITPKVRHALWLRSDLRLEVLVFRAVRCDLVLRNCG</sequence>
<evidence type="ECO:0000256" key="1">
    <source>
        <dbReference type="SAM" id="MobiDB-lite"/>
    </source>
</evidence>
<proteinExistence type="predicted"/>
<reference evidence="4" key="2">
    <citation type="journal article" date="2017" name="Nat. Plants">
        <title>The Aegilops tauschii genome reveals multiple impacts of transposons.</title>
        <authorList>
            <person name="Zhao G."/>
            <person name="Zou C."/>
            <person name="Li K."/>
            <person name="Wang K."/>
            <person name="Li T."/>
            <person name="Gao L."/>
            <person name="Zhang X."/>
            <person name="Wang H."/>
            <person name="Yang Z."/>
            <person name="Liu X."/>
            <person name="Jiang W."/>
            <person name="Mao L."/>
            <person name="Kong X."/>
            <person name="Jiao Y."/>
            <person name="Jia J."/>
        </authorList>
    </citation>
    <scope>NUCLEOTIDE SEQUENCE [LARGE SCALE GENOMIC DNA]</scope>
    <source>
        <strain evidence="4">cv. AL8/78</strain>
    </source>
</reference>
<dbReference type="InterPro" id="IPR044224">
    <property type="entry name" value="KOBITO1-like"/>
</dbReference>
<keyword evidence="2" id="KW-0472">Membrane</keyword>
<feature type="region of interest" description="Disordered" evidence="1">
    <location>
        <begin position="13"/>
        <end position="36"/>
    </location>
</feature>
<keyword evidence="2" id="KW-1133">Transmembrane helix</keyword>
<dbReference type="GO" id="GO:0030244">
    <property type="term" value="P:cellulose biosynthetic process"/>
    <property type="evidence" value="ECO:0007669"/>
    <property type="project" value="InterPro"/>
</dbReference>
<reference evidence="3" key="5">
    <citation type="journal article" date="2021" name="G3 (Bethesda)">
        <title>Aegilops tauschii genome assembly Aet v5.0 features greater sequence contiguity and improved annotation.</title>
        <authorList>
            <person name="Wang L."/>
            <person name="Zhu T."/>
            <person name="Rodriguez J.C."/>
            <person name="Deal K.R."/>
            <person name="Dubcovsky J."/>
            <person name="McGuire P.E."/>
            <person name="Lux T."/>
            <person name="Spannagl M."/>
            <person name="Mayer K.F.X."/>
            <person name="Baldrich P."/>
            <person name="Meyers B.C."/>
            <person name="Huo N."/>
            <person name="Gu Y.Q."/>
            <person name="Zhou H."/>
            <person name="Devos K.M."/>
            <person name="Bennetzen J.L."/>
            <person name="Unver T."/>
            <person name="Budak H."/>
            <person name="Gulick P.J."/>
            <person name="Galiba G."/>
            <person name="Kalapos B."/>
            <person name="Nelson D.R."/>
            <person name="Li P."/>
            <person name="You F.M."/>
            <person name="Luo M.C."/>
            <person name="Dvorak J."/>
        </authorList>
    </citation>
    <scope>NUCLEOTIDE SEQUENCE [LARGE SCALE GENOMIC DNA]</scope>
    <source>
        <strain evidence="3">cv. AL8/78</strain>
    </source>
</reference>
<organism evidence="3 4">
    <name type="scientific">Aegilops tauschii subsp. strangulata</name>
    <name type="common">Goatgrass</name>
    <dbReference type="NCBI Taxonomy" id="200361"/>
    <lineage>
        <taxon>Eukaryota</taxon>
        <taxon>Viridiplantae</taxon>
        <taxon>Streptophyta</taxon>
        <taxon>Embryophyta</taxon>
        <taxon>Tracheophyta</taxon>
        <taxon>Spermatophyta</taxon>
        <taxon>Magnoliopsida</taxon>
        <taxon>Liliopsida</taxon>
        <taxon>Poales</taxon>
        <taxon>Poaceae</taxon>
        <taxon>BOP clade</taxon>
        <taxon>Pooideae</taxon>
        <taxon>Triticodae</taxon>
        <taxon>Triticeae</taxon>
        <taxon>Triticinae</taxon>
        <taxon>Aegilops</taxon>
    </lineage>
</organism>
<dbReference type="Proteomes" id="UP000015105">
    <property type="component" value="Chromosome 3D"/>
</dbReference>
<feature type="transmembrane region" description="Helical" evidence="2">
    <location>
        <begin position="54"/>
        <end position="76"/>
    </location>
</feature>
<evidence type="ECO:0000256" key="2">
    <source>
        <dbReference type="SAM" id="Phobius"/>
    </source>
</evidence>
<evidence type="ECO:0000313" key="3">
    <source>
        <dbReference type="EnsemblPlants" id="AET3Gv20356400.15"/>
    </source>
</evidence>
<protein>
    <submittedName>
        <fullName evidence="3">Uncharacterized protein</fullName>
    </submittedName>
</protein>